<gene>
    <name evidence="1" type="ORF">GYMLUDRAFT_783245</name>
</gene>
<name>A0A0D0CMT8_9AGAR</name>
<protein>
    <submittedName>
        <fullName evidence="1">Uncharacterized protein</fullName>
    </submittedName>
</protein>
<organism evidence="1 2">
    <name type="scientific">Collybiopsis luxurians FD-317 M1</name>
    <dbReference type="NCBI Taxonomy" id="944289"/>
    <lineage>
        <taxon>Eukaryota</taxon>
        <taxon>Fungi</taxon>
        <taxon>Dikarya</taxon>
        <taxon>Basidiomycota</taxon>
        <taxon>Agaricomycotina</taxon>
        <taxon>Agaricomycetes</taxon>
        <taxon>Agaricomycetidae</taxon>
        <taxon>Agaricales</taxon>
        <taxon>Marasmiineae</taxon>
        <taxon>Omphalotaceae</taxon>
        <taxon>Collybiopsis</taxon>
        <taxon>Collybiopsis luxurians</taxon>
    </lineage>
</organism>
<evidence type="ECO:0000313" key="2">
    <source>
        <dbReference type="Proteomes" id="UP000053593"/>
    </source>
</evidence>
<dbReference type="AlphaFoldDB" id="A0A0D0CMT8"/>
<sequence>MSIFDLHRVRTAAPPMAAPFPARLIVPLCLWEKFIIFKQHTDVSTPAPERYATSFVSLQRSFCLLYAFRPPSSNSDTPMSHPVHLVCNLTLHYHFTLHYHSLLVLVNSSIGSSSYP</sequence>
<accession>A0A0D0CMT8</accession>
<evidence type="ECO:0000313" key="1">
    <source>
        <dbReference type="EMBL" id="KIK56543.1"/>
    </source>
</evidence>
<dbReference type="HOGENOM" id="CLU_2097157_0_0_1"/>
<reference evidence="1 2" key="1">
    <citation type="submission" date="2014-04" db="EMBL/GenBank/DDBJ databases">
        <title>Evolutionary Origins and Diversification of the Mycorrhizal Mutualists.</title>
        <authorList>
            <consortium name="DOE Joint Genome Institute"/>
            <consortium name="Mycorrhizal Genomics Consortium"/>
            <person name="Kohler A."/>
            <person name="Kuo A."/>
            <person name="Nagy L.G."/>
            <person name="Floudas D."/>
            <person name="Copeland A."/>
            <person name="Barry K.W."/>
            <person name="Cichocki N."/>
            <person name="Veneault-Fourrey C."/>
            <person name="LaButti K."/>
            <person name="Lindquist E.A."/>
            <person name="Lipzen A."/>
            <person name="Lundell T."/>
            <person name="Morin E."/>
            <person name="Murat C."/>
            <person name="Riley R."/>
            <person name="Ohm R."/>
            <person name="Sun H."/>
            <person name="Tunlid A."/>
            <person name="Henrissat B."/>
            <person name="Grigoriev I.V."/>
            <person name="Hibbett D.S."/>
            <person name="Martin F."/>
        </authorList>
    </citation>
    <scope>NUCLEOTIDE SEQUENCE [LARGE SCALE GENOMIC DNA]</scope>
    <source>
        <strain evidence="1 2">FD-317 M1</strain>
    </source>
</reference>
<dbReference type="EMBL" id="KN834797">
    <property type="protein sequence ID" value="KIK56543.1"/>
    <property type="molecule type" value="Genomic_DNA"/>
</dbReference>
<keyword evidence="2" id="KW-1185">Reference proteome</keyword>
<dbReference type="Proteomes" id="UP000053593">
    <property type="component" value="Unassembled WGS sequence"/>
</dbReference>
<proteinExistence type="predicted"/>